<feature type="compositionally biased region" description="Basic and acidic residues" evidence="1">
    <location>
        <begin position="7"/>
        <end position="25"/>
    </location>
</feature>
<accession>X1QRN1</accession>
<dbReference type="EMBL" id="BARV01024327">
    <property type="protein sequence ID" value="GAI45929.1"/>
    <property type="molecule type" value="Genomic_DNA"/>
</dbReference>
<comment type="caution">
    <text evidence="2">The sequence shown here is derived from an EMBL/GenBank/DDBJ whole genome shotgun (WGS) entry which is preliminary data.</text>
</comment>
<feature type="region of interest" description="Disordered" evidence="1">
    <location>
        <begin position="1"/>
        <end position="48"/>
    </location>
</feature>
<organism evidence="2">
    <name type="scientific">marine sediment metagenome</name>
    <dbReference type="NCBI Taxonomy" id="412755"/>
    <lineage>
        <taxon>unclassified sequences</taxon>
        <taxon>metagenomes</taxon>
        <taxon>ecological metagenomes</taxon>
    </lineage>
</organism>
<evidence type="ECO:0000313" key="2">
    <source>
        <dbReference type="EMBL" id="GAI45929.1"/>
    </source>
</evidence>
<feature type="non-terminal residue" evidence="2">
    <location>
        <position position="1"/>
    </location>
</feature>
<protein>
    <submittedName>
        <fullName evidence="2">Uncharacterized protein</fullName>
    </submittedName>
</protein>
<dbReference type="AlphaFoldDB" id="X1QRN1"/>
<sequence length="48" mass="5431">ELAVSTARRDINRIDRKQYREEEKTPPSVIPGTRPGDGEKEYSPALFG</sequence>
<name>X1QRN1_9ZZZZ</name>
<reference evidence="2" key="1">
    <citation type="journal article" date="2014" name="Front. Microbiol.">
        <title>High frequency of phylogenetically diverse reductive dehalogenase-homologous genes in deep subseafloor sedimentary metagenomes.</title>
        <authorList>
            <person name="Kawai M."/>
            <person name="Futagami T."/>
            <person name="Toyoda A."/>
            <person name="Takaki Y."/>
            <person name="Nishi S."/>
            <person name="Hori S."/>
            <person name="Arai W."/>
            <person name="Tsubouchi T."/>
            <person name="Morono Y."/>
            <person name="Uchiyama I."/>
            <person name="Ito T."/>
            <person name="Fujiyama A."/>
            <person name="Inagaki F."/>
            <person name="Takami H."/>
        </authorList>
    </citation>
    <scope>NUCLEOTIDE SEQUENCE</scope>
    <source>
        <strain evidence="2">Expedition CK06-06</strain>
    </source>
</reference>
<gene>
    <name evidence="2" type="ORF">S06H3_39730</name>
</gene>
<proteinExistence type="predicted"/>
<evidence type="ECO:0000256" key="1">
    <source>
        <dbReference type="SAM" id="MobiDB-lite"/>
    </source>
</evidence>